<name>A0AAD6YRI0_9AGAR</name>
<feature type="region of interest" description="Disordered" evidence="1">
    <location>
        <begin position="1431"/>
        <end position="1456"/>
    </location>
</feature>
<organism evidence="2 3">
    <name type="scientific">Mycena pura</name>
    <dbReference type="NCBI Taxonomy" id="153505"/>
    <lineage>
        <taxon>Eukaryota</taxon>
        <taxon>Fungi</taxon>
        <taxon>Dikarya</taxon>
        <taxon>Basidiomycota</taxon>
        <taxon>Agaricomycotina</taxon>
        <taxon>Agaricomycetes</taxon>
        <taxon>Agaricomycetidae</taxon>
        <taxon>Agaricales</taxon>
        <taxon>Marasmiineae</taxon>
        <taxon>Mycenaceae</taxon>
        <taxon>Mycena</taxon>
    </lineage>
</organism>
<feature type="region of interest" description="Disordered" evidence="1">
    <location>
        <begin position="199"/>
        <end position="221"/>
    </location>
</feature>
<protein>
    <submittedName>
        <fullName evidence="2">Uncharacterized protein</fullName>
    </submittedName>
</protein>
<dbReference type="Proteomes" id="UP001219525">
    <property type="component" value="Unassembled WGS sequence"/>
</dbReference>
<proteinExistence type="predicted"/>
<evidence type="ECO:0000313" key="3">
    <source>
        <dbReference type="Proteomes" id="UP001219525"/>
    </source>
</evidence>
<keyword evidence="3" id="KW-1185">Reference proteome</keyword>
<comment type="caution">
    <text evidence="2">The sequence shown here is derived from an EMBL/GenBank/DDBJ whole genome shotgun (WGS) entry which is preliminary data.</text>
</comment>
<evidence type="ECO:0000256" key="1">
    <source>
        <dbReference type="SAM" id="MobiDB-lite"/>
    </source>
</evidence>
<feature type="compositionally biased region" description="Basic and acidic residues" evidence="1">
    <location>
        <begin position="797"/>
        <end position="808"/>
    </location>
</feature>
<dbReference type="EMBL" id="JARJCW010000003">
    <property type="protein sequence ID" value="KAJ7227092.1"/>
    <property type="molecule type" value="Genomic_DNA"/>
</dbReference>
<feature type="region of interest" description="Disordered" evidence="1">
    <location>
        <begin position="1"/>
        <end position="82"/>
    </location>
</feature>
<feature type="region of interest" description="Disordered" evidence="1">
    <location>
        <begin position="782"/>
        <end position="815"/>
    </location>
</feature>
<sequence>METEIRLGARSSEQQTDEVGSAEQVPLEPSLLPTSRADLPELTAAGTARRALDSYCTPTTSVPPNGVPKSSHGSQYPGAPAVPEEPRLSIWQYASSVTPGIKSRRCAPFLEMANRQEGSFPGSSAKSGTGKWELEGSRVQSGLRSLQNLSLLLLLPVPPWPPPAPSYLPASLPIPPEPPPFAYRNPLAALLAQPLLRVQSSRSQPMPSRVRRSRQYPNSRKLALQRRHTRLGTLRIGRKAGRHTQPQYSKARTHGVYYVALRGARLYCRAHRSLQATMEEPQSGERCHAPLHPAPWLRTLVLSLMHMYRRAAVCLEGLYDLRLPASYPHAIILARHRSYAVHLWNLERGASGESTTQRCPACYSAYASTLPPLHSSRHALPLGVRSLLPTAYTVIRTLSSPRAAAFERSHPLVARAAVERPLGLHLAEHLRVPHASAQLEVVVASDRFHLPGALLAHAPVLACGSAERISMWSGERFTGLLLVLLFVSQRPNPVIVQRAEIIELVPCSRVRTLPYALDFPRMYVLRPRPWVIREEAWSGECLAGLHLVLLSAVSRASQRGSTEAAGPKSTEQLCGDALGGPTRSTHRSPRVTLSARALRHQQRSATCPGVGWESQQNVELLVLPASQVLCGYLSCAGRKLAPCPGHVAADHLKADRHRMAQIRVVELAGVERNRGCGHTPPVPSCFRFCAWFFEPVPLESPTRLESIAEGWDPRILEVEELDSDPSQRVTCDYYFSASTSTQVPLAAPSPPSEHAWSPSARVGCTPLYPELCTSRTALHHQHAGTESTVTRAAAPGVKHESTAKEHRGPSLSSKPERACVLVRASRQLTPRCRCPLVNSQATDPGGRAKNRPGDQSSCYVGAQPRHAHIHQLCDRVTLPLRLNQQPMSRSRALLQCKYMPVTPRAHAVPVRLPVRLRMLRCTLAWPTSDCAPLRTHSQTRILVLVHPRWRRAVSCSLRSGHPPALLYQSAFSHESALAARHYNDGASCAGVTGLMQMPRSSVLSNVQCTEEMQLTCAVASQRRYPYRRSGARLHFSRGLDVPLRAKVSNALPCTRGPRARGLIRKRATSGLFRDSRQTEHLLLGVYRYTVKPGIASLRTYCTTTRSSANNTVVEHPAPGPVAVSRRLEPLRCDKGAIKTAARGGKVPPSQMPRMQRHRLRTMPPPLPRTPFFPRYHCAKPLHLGDKERATEWGAPCGAEPLSKASPVDPACGDCSSPADVTFCYLPRHSTPCRLLGGLPGNHARKPAERTCVAALNGLERMRGSGTGMSPFRPVQPSLRSPVNSAGVPTPRVLQLQPHVHAHPQANFISALQTLIKLHNHVPASEVRSALHGGTSFWPAISRLVCQGAHNREKDGKPYRRRISRVRVCVAQPRAAASQRKAHRRFWQAKTSGPNSWHYMSATATTYDERRCRVSVNLPLCTTARKTASKVGVERPVPVSPSRSLAPQRGDTAAEKATGGARACGRNFYPRRDVAGGLWGCMSNVTARCKFANASPLRDVATPEHEEWSALLLSGSHKTAVLRRCPIRVSTMAGRRKSKRVLTNGCAAVRHARRSSVPATHLSALRAPGLACTILVDVGEAYREEFEPRLERIDDVATGPVYVAISRCTADTWPQPTCGVRSTEGGSQDGSRREWRWKVGSCKLRSRERDMSHVTIPLLLQPRLSTRIERYDSRVCDISKQRRAAPDVPQLARYRRRPTRAATKSGRARGHPTRHGCMTMMLHAASRCSAAACWHTSQSCRSAGPASTSVRRGLQKPPHAALHITAPLHHLGAPLGFQPTQERSPEQQGVVLWRPRDSDAPLGSALSSGLLMNIQRRCRPAKPRRYARTAGSTKRRLYLASLLRSSTRKSTAAALPGRHIAVPWPPTSALQCPPGLAPSGAVRYTEAHHGCPLTRAHPTTPPCPRFQTGLAARE</sequence>
<evidence type="ECO:0000313" key="2">
    <source>
        <dbReference type="EMBL" id="KAJ7227092.1"/>
    </source>
</evidence>
<accession>A0AAD6YRI0</accession>
<reference evidence="2" key="1">
    <citation type="submission" date="2023-03" db="EMBL/GenBank/DDBJ databases">
        <title>Massive genome expansion in bonnet fungi (Mycena s.s.) driven by repeated elements and novel gene families across ecological guilds.</title>
        <authorList>
            <consortium name="Lawrence Berkeley National Laboratory"/>
            <person name="Harder C.B."/>
            <person name="Miyauchi S."/>
            <person name="Viragh M."/>
            <person name="Kuo A."/>
            <person name="Thoen E."/>
            <person name="Andreopoulos B."/>
            <person name="Lu D."/>
            <person name="Skrede I."/>
            <person name="Drula E."/>
            <person name="Henrissat B."/>
            <person name="Morin E."/>
            <person name="Kohler A."/>
            <person name="Barry K."/>
            <person name="LaButti K."/>
            <person name="Morin E."/>
            <person name="Salamov A."/>
            <person name="Lipzen A."/>
            <person name="Mereny Z."/>
            <person name="Hegedus B."/>
            <person name="Baldrian P."/>
            <person name="Stursova M."/>
            <person name="Weitz H."/>
            <person name="Taylor A."/>
            <person name="Grigoriev I.V."/>
            <person name="Nagy L.G."/>
            <person name="Martin F."/>
            <person name="Kauserud H."/>
        </authorList>
    </citation>
    <scope>NUCLEOTIDE SEQUENCE</scope>
    <source>
        <strain evidence="2">9144</strain>
    </source>
</reference>
<gene>
    <name evidence="2" type="ORF">GGX14DRAFT_385848</name>
</gene>